<organism evidence="1">
    <name type="scientific">viral metagenome</name>
    <dbReference type="NCBI Taxonomy" id="1070528"/>
    <lineage>
        <taxon>unclassified sequences</taxon>
        <taxon>metagenomes</taxon>
        <taxon>organismal metagenomes</taxon>
    </lineage>
</organism>
<proteinExistence type="predicted"/>
<evidence type="ECO:0000313" key="2">
    <source>
        <dbReference type="EMBL" id="QJI01923.1"/>
    </source>
</evidence>
<name>A0A6M3II02_9ZZZZ</name>
<evidence type="ECO:0000313" key="1">
    <source>
        <dbReference type="EMBL" id="QJA57005.1"/>
    </source>
</evidence>
<dbReference type="AlphaFoldDB" id="A0A6M3II02"/>
<dbReference type="EMBL" id="MT141249">
    <property type="protein sequence ID" value="QJA57005.1"/>
    <property type="molecule type" value="Genomic_DNA"/>
</dbReference>
<reference evidence="1" key="1">
    <citation type="submission" date="2020-03" db="EMBL/GenBank/DDBJ databases">
        <title>The deep terrestrial virosphere.</title>
        <authorList>
            <person name="Holmfeldt K."/>
            <person name="Nilsson E."/>
            <person name="Simone D."/>
            <person name="Lopez-Fernandez M."/>
            <person name="Wu X."/>
            <person name="de Brujin I."/>
            <person name="Lundin D."/>
            <person name="Andersson A."/>
            <person name="Bertilsson S."/>
            <person name="Dopson M."/>
        </authorList>
    </citation>
    <scope>NUCLEOTIDE SEQUENCE</scope>
    <source>
        <strain evidence="1">MM415B01744</strain>
        <strain evidence="2">TM448B02836</strain>
    </source>
</reference>
<accession>A0A6M3II02</accession>
<protein>
    <submittedName>
        <fullName evidence="1">Uncharacterized protein</fullName>
    </submittedName>
</protein>
<dbReference type="EMBL" id="MT144961">
    <property type="protein sequence ID" value="QJI01923.1"/>
    <property type="molecule type" value="Genomic_DNA"/>
</dbReference>
<sequence>MFAVSAWGQAKSTFQDLYVIDDTTLGSSSGDSLTINAATTYAGPLLFGDGTVSAPAVSFSSDTDVGMWRSAANTLNFSVGGAEVCEFGATANSIGNASDTTTLLGFLRIGTGATFTAASGDDDLGVEDCLEVDGEAQFDGIIDANSTSDFAGDAVFNEDVELCVAADDKVTFTSGYFTQFRIGTGATPATAVAADNAFIEGQLELDGALDADSTSDFAGDAVFNEDVSLCVGSDDKVTFTDGYFTQFRIGTGATPDITLGTDGAFIEGTLEVDGVMSVSAGAVGAPAIYSAADADTGIWWSAADTLNLSVGGAEVAEFGATANSLGNASDITTVLGGLRIGTGGTPGVTHGDDDLYVEGTAEVDGVVSVSAGAVGAPAIYCTDDTNTGVWSSAADTLNLSVGGVEVAEWGATANSMGNASDTTTLLGFVRVGTGASFGSAAGDDDLGVEDCLEVDGECRLDGIVDANSTSNFADTMVLSKGTGDALQVSAGGTADLDGNLEVAGVVSYGVGTLGDTDLTPDVSSATVWLSQSNTGATTIADLDNPVVGAFYTIIVNHSNNPPAIADAGNFKLSAAWNPDIDDSITLFVRADNDYVEVSRSGN</sequence>
<gene>
    <name evidence="1" type="ORF">MM415B01744_0010</name>
    <name evidence="2" type="ORF">TM448B02836_0009</name>
</gene>